<evidence type="ECO:0000313" key="2">
    <source>
        <dbReference type="EMBL" id="VAX11139.1"/>
    </source>
</evidence>
<keyword evidence="2" id="KW-0378">Hydrolase</keyword>
<dbReference type="EC" id="3.1.1.2" evidence="2"/>
<proteinExistence type="predicted"/>
<dbReference type="InterPro" id="IPR036514">
    <property type="entry name" value="SGNH_hydro_sf"/>
</dbReference>
<protein>
    <submittedName>
        <fullName evidence="2">Arylesterase</fullName>
        <ecNumber evidence="2">3.1.1.2</ecNumber>
    </submittedName>
</protein>
<name>A0A3B1AYH5_9ZZZZ</name>
<dbReference type="CDD" id="cd01822">
    <property type="entry name" value="Lysophospholipase_L1_like"/>
    <property type="match status" value="1"/>
</dbReference>
<dbReference type="PANTHER" id="PTHR30383:SF24">
    <property type="entry name" value="THIOESTERASE 1_PROTEASE 1_LYSOPHOSPHOLIPASE L1"/>
    <property type="match status" value="1"/>
</dbReference>
<dbReference type="Pfam" id="PF13472">
    <property type="entry name" value="Lipase_GDSL_2"/>
    <property type="match status" value="1"/>
</dbReference>
<gene>
    <name evidence="2" type="ORF">MNBD_GAMMA26-1345</name>
</gene>
<evidence type="ECO:0000259" key="1">
    <source>
        <dbReference type="Pfam" id="PF13472"/>
    </source>
</evidence>
<sequence length="205" mass="22999">MRFIYRTILIIVLGIVPALSAAQETILVLGDSLSAAFGIPKQHGWVNLLQRRLHEQRYDYRVANGSISGETTAGGLARLTPMLNHFKPSIVIVELGVNDGLRGLSLKVMQENLTKIIRRVRRHHAKVLLVGMQLPPNYGLAYTSLFHSRYRKLSEQLGLPLVPFLMQGLNNDSTHFQTDDLHPTAAAQPIILENIWQKLVPLLNK</sequence>
<reference evidence="2" key="1">
    <citation type="submission" date="2018-06" db="EMBL/GenBank/DDBJ databases">
        <authorList>
            <person name="Zhirakovskaya E."/>
        </authorList>
    </citation>
    <scope>NUCLEOTIDE SEQUENCE</scope>
</reference>
<dbReference type="SUPFAM" id="SSF52266">
    <property type="entry name" value="SGNH hydrolase"/>
    <property type="match status" value="1"/>
</dbReference>
<dbReference type="AlphaFoldDB" id="A0A3B1AYH5"/>
<dbReference type="InterPro" id="IPR051532">
    <property type="entry name" value="Ester_Hydrolysis_Enzymes"/>
</dbReference>
<accession>A0A3B1AYH5</accession>
<feature type="domain" description="SGNH hydrolase-type esterase" evidence="1">
    <location>
        <begin position="28"/>
        <end position="187"/>
    </location>
</feature>
<dbReference type="GO" id="GO:0004064">
    <property type="term" value="F:arylesterase activity"/>
    <property type="evidence" value="ECO:0007669"/>
    <property type="project" value="UniProtKB-EC"/>
</dbReference>
<dbReference type="Gene3D" id="3.40.50.1110">
    <property type="entry name" value="SGNH hydrolase"/>
    <property type="match status" value="1"/>
</dbReference>
<dbReference type="InterPro" id="IPR013830">
    <property type="entry name" value="SGNH_hydro"/>
</dbReference>
<dbReference type="GO" id="GO:0004622">
    <property type="term" value="F:phosphatidylcholine lysophospholipase activity"/>
    <property type="evidence" value="ECO:0007669"/>
    <property type="project" value="TreeGrafter"/>
</dbReference>
<organism evidence="2">
    <name type="scientific">hydrothermal vent metagenome</name>
    <dbReference type="NCBI Taxonomy" id="652676"/>
    <lineage>
        <taxon>unclassified sequences</taxon>
        <taxon>metagenomes</taxon>
        <taxon>ecological metagenomes</taxon>
    </lineage>
</organism>
<dbReference type="EMBL" id="UOFX01000081">
    <property type="protein sequence ID" value="VAX11139.1"/>
    <property type="molecule type" value="Genomic_DNA"/>
</dbReference>
<dbReference type="PANTHER" id="PTHR30383">
    <property type="entry name" value="THIOESTERASE 1/PROTEASE 1/LYSOPHOSPHOLIPASE L1"/>
    <property type="match status" value="1"/>
</dbReference>